<name>A0AAN9F9M8_CLITE</name>
<reference evidence="1 2" key="1">
    <citation type="submission" date="2024-01" db="EMBL/GenBank/DDBJ databases">
        <title>The genomes of 5 underutilized Papilionoideae crops provide insights into root nodulation and disease resistance.</title>
        <authorList>
            <person name="Yuan L."/>
        </authorList>
    </citation>
    <scope>NUCLEOTIDE SEQUENCE [LARGE SCALE GENOMIC DNA]</scope>
    <source>
        <strain evidence="1">LY-2023</strain>
        <tissue evidence="1">Leaf</tissue>
    </source>
</reference>
<organism evidence="1 2">
    <name type="scientific">Clitoria ternatea</name>
    <name type="common">Butterfly pea</name>
    <dbReference type="NCBI Taxonomy" id="43366"/>
    <lineage>
        <taxon>Eukaryota</taxon>
        <taxon>Viridiplantae</taxon>
        <taxon>Streptophyta</taxon>
        <taxon>Embryophyta</taxon>
        <taxon>Tracheophyta</taxon>
        <taxon>Spermatophyta</taxon>
        <taxon>Magnoliopsida</taxon>
        <taxon>eudicotyledons</taxon>
        <taxon>Gunneridae</taxon>
        <taxon>Pentapetalae</taxon>
        <taxon>rosids</taxon>
        <taxon>fabids</taxon>
        <taxon>Fabales</taxon>
        <taxon>Fabaceae</taxon>
        <taxon>Papilionoideae</taxon>
        <taxon>50 kb inversion clade</taxon>
        <taxon>NPAAA clade</taxon>
        <taxon>indigoferoid/millettioid clade</taxon>
        <taxon>Phaseoleae</taxon>
        <taxon>Clitoria</taxon>
    </lineage>
</organism>
<accession>A0AAN9F9M8</accession>
<dbReference type="AlphaFoldDB" id="A0AAN9F9M8"/>
<dbReference type="EMBL" id="JAYKXN010000007">
    <property type="protein sequence ID" value="KAK7271311.1"/>
    <property type="molecule type" value="Genomic_DNA"/>
</dbReference>
<protein>
    <submittedName>
        <fullName evidence="1">Uncharacterized protein</fullName>
    </submittedName>
</protein>
<gene>
    <name evidence="1" type="ORF">RJT34_27098</name>
</gene>
<keyword evidence="2" id="KW-1185">Reference proteome</keyword>
<evidence type="ECO:0000313" key="2">
    <source>
        <dbReference type="Proteomes" id="UP001359559"/>
    </source>
</evidence>
<proteinExistence type="predicted"/>
<sequence length="152" mass="16997">MPCTWGKMLQQATPMILANSIKCALDFVLTQATTLSLTVLWIVKEAFFFGTLEKETLQYFLFLCIRVCHTLGATLDALRDRFCIRLGEGASSFWHKDWPGSRRIGDKVSFVHVNDLNLTIADVFYLLGLRGVDQILWSGAVDGIFTTKSATG</sequence>
<evidence type="ECO:0000313" key="1">
    <source>
        <dbReference type="EMBL" id="KAK7271311.1"/>
    </source>
</evidence>
<dbReference type="Proteomes" id="UP001359559">
    <property type="component" value="Unassembled WGS sequence"/>
</dbReference>
<comment type="caution">
    <text evidence="1">The sequence shown here is derived from an EMBL/GenBank/DDBJ whole genome shotgun (WGS) entry which is preliminary data.</text>
</comment>